<feature type="region of interest" description="Disordered" evidence="12">
    <location>
        <begin position="418"/>
        <end position="487"/>
    </location>
</feature>
<dbReference type="PROSITE" id="PS50157">
    <property type="entry name" value="ZINC_FINGER_C2H2_2"/>
    <property type="match status" value="9"/>
</dbReference>
<dbReference type="FunFam" id="3.30.160.60:FF:001506">
    <property type="entry name" value="Zinc finger protein"/>
    <property type="match status" value="1"/>
</dbReference>
<dbReference type="InterPro" id="IPR013087">
    <property type="entry name" value="Znf_C2H2_type"/>
</dbReference>
<feature type="compositionally biased region" description="Basic and acidic residues" evidence="12">
    <location>
        <begin position="449"/>
        <end position="466"/>
    </location>
</feature>
<dbReference type="InterPro" id="IPR050826">
    <property type="entry name" value="Krueppel_C2H2_ZnFinger"/>
</dbReference>
<feature type="domain" description="C2H2-type" evidence="13">
    <location>
        <begin position="492"/>
        <end position="519"/>
    </location>
</feature>
<feature type="domain" description="C2H2-type" evidence="13">
    <location>
        <begin position="623"/>
        <end position="650"/>
    </location>
</feature>
<organism evidence="14 15">
    <name type="scientific">Lates calcarifer</name>
    <name type="common">Barramundi</name>
    <name type="synonym">Holocentrus calcarifer</name>
    <dbReference type="NCBI Taxonomy" id="8187"/>
    <lineage>
        <taxon>Eukaryota</taxon>
        <taxon>Metazoa</taxon>
        <taxon>Chordata</taxon>
        <taxon>Craniata</taxon>
        <taxon>Vertebrata</taxon>
        <taxon>Euteleostomi</taxon>
        <taxon>Actinopterygii</taxon>
        <taxon>Neopterygii</taxon>
        <taxon>Teleostei</taxon>
        <taxon>Neoteleostei</taxon>
        <taxon>Acanthomorphata</taxon>
        <taxon>Carangaria</taxon>
        <taxon>Carangaria incertae sedis</taxon>
        <taxon>Centropomidae</taxon>
        <taxon>Lates</taxon>
    </lineage>
</organism>
<dbReference type="FunFam" id="3.30.160.60:FF:001480">
    <property type="entry name" value="Si:cabz01071911.3"/>
    <property type="match status" value="1"/>
</dbReference>
<feature type="domain" description="C2H2-type" evidence="13">
    <location>
        <begin position="244"/>
        <end position="271"/>
    </location>
</feature>
<evidence type="ECO:0000256" key="2">
    <source>
        <dbReference type="ARBA" id="ARBA00006991"/>
    </source>
</evidence>
<accession>A0AAJ7PYV7</accession>
<evidence type="ECO:0000256" key="3">
    <source>
        <dbReference type="ARBA" id="ARBA00022723"/>
    </source>
</evidence>
<dbReference type="AlphaFoldDB" id="A0AAJ7PYV7"/>
<name>A0AAJ7PYV7_LATCA</name>
<keyword evidence="7" id="KW-0805">Transcription regulation</keyword>
<dbReference type="KEGG" id="lcf:108889909"/>
<dbReference type="FunFam" id="3.30.160.60:FF:000875">
    <property type="entry name" value="zinc finger protein 236 isoform X7"/>
    <property type="match status" value="2"/>
</dbReference>
<evidence type="ECO:0000256" key="9">
    <source>
        <dbReference type="ARBA" id="ARBA00023163"/>
    </source>
</evidence>
<sequence length="737" mass="83535">MCAVQLLRVSVHERISAAAEDFLLQVEKGEETAEIPALRALLTERLKAAAEEIVGLFEETVAEYEDRVERSEREICRQRRLLDAVLKPEVRLHRADVEQLLRKEEVPPEQQEWSPSLDQEDPEPPHIKEEQEEVWSSQEGEQLQGLEEADITKFTFTPVPVKSEDDEEKPQSSEPHQSQTEENREDCGGPGPDRNLGPVIDYKASEFSVAEIEVSCDDWEETSEAQSGLKSLESNDGRVSEKPFSCPECGKKFTKGRFLETHMRIHTGTKPFSCSVCGKKYTRKGYLIQHMSVHRGEKGQSCSICNKRLVWQAGVERHQCVTGFPQLHLSSSAAAVSCNTVSLSECDKRLCYSHHLKKDLGAHTEENLFSCSVCGRKFTQRGYLMQHMARHTGKIRYRCCVCEKTFAWRHELKNHKCGKDSSQLSQTEPSDSSSTQHRKTESDGESDSDDKTSDSSEPETEVRDKPQTGLNSETNSEVPVSNEGGGSDKKSFICSECGKAFCGEENLKIHMGTHTGEKPFSCSFCDKGFTQKGLLTNHVDVHTEEKRFLYCVCGKRFAWRYNLKEHQCVGESSEPPARSSKTQAEVSDDQCKETREPQSGLNSPNKDEVPEGDMRGDDSERPFSCTQCGKRFRRKKNRQEHMRIHTGEKPYGCSVCMKYFSCSGSLRKHMRIHTGEKPFSCSVCGNRFTESGHLKVHMRTHTGEKPFSCSVCGKSFTWRQSFNNHMKYHTDTKREVK</sequence>
<comment type="similarity">
    <text evidence="2">Belongs to the krueppel C2H2-type zinc-finger protein family.</text>
</comment>
<dbReference type="FunFam" id="3.30.160.60:FF:000358">
    <property type="entry name" value="zinc finger protein 24"/>
    <property type="match status" value="1"/>
</dbReference>
<keyword evidence="8" id="KW-0238">DNA-binding</keyword>
<feature type="domain" description="C2H2-type" evidence="13">
    <location>
        <begin position="651"/>
        <end position="678"/>
    </location>
</feature>
<protein>
    <submittedName>
        <fullName evidence="15">Zinc finger protein 135</fullName>
    </submittedName>
</protein>
<dbReference type="FunFam" id="3.30.160.60:FF:000464">
    <property type="entry name" value="Zinc finger and SCAN domain containing 25"/>
    <property type="match status" value="1"/>
</dbReference>
<dbReference type="InterPro" id="IPR036236">
    <property type="entry name" value="Znf_C2H2_sf"/>
</dbReference>
<gene>
    <name evidence="15" type="primary">LOC108889909</name>
</gene>
<feature type="compositionally biased region" description="Polar residues" evidence="12">
    <location>
        <begin position="468"/>
        <end position="479"/>
    </location>
</feature>
<evidence type="ECO:0000256" key="11">
    <source>
        <dbReference type="PROSITE-ProRule" id="PRU00042"/>
    </source>
</evidence>
<dbReference type="GO" id="GO:0003677">
    <property type="term" value="F:DNA binding"/>
    <property type="evidence" value="ECO:0007669"/>
    <property type="project" value="UniProtKB-KW"/>
</dbReference>
<feature type="compositionally biased region" description="Polar residues" evidence="12">
    <location>
        <begin position="420"/>
        <end position="435"/>
    </location>
</feature>
<feature type="compositionally biased region" description="Basic and acidic residues" evidence="12">
    <location>
        <begin position="605"/>
        <end position="621"/>
    </location>
</feature>
<evidence type="ECO:0000256" key="5">
    <source>
        <dbReference type="ARBA" id="ARBA00022771"/>
    </source>
</evidence>
<keyword evidence="10" id="KW-0539">Nucleus</keyword>
<dbReference type="PROSITE" id="PS00028">
    <property type="entry name" value="ZINC_FINGER_C2H2_1"/>
    <property type="match status" value="9"/>
</dbReference>
<feature type="domain" description="C2H2-type" evidence="13">
    <location>
        <begin position="272"/>
        <end position="299"/>
    </location>
</feature>
<feature type="region of interest" description="Disordered" evidence="12">
    <location>
        <begin position="570"/>
        <end position="625"/>
    </location>
</feature>
<feature type="region of interest" description="Disordered" evidence="12">
    <location>
        <begin position="101"/>
        <end position="199"/>
    </location>
</feature>
<evidence type="ECO:0000256" key="4">
    <source>
        <dbReference type="ARBA" id="ARBA00022737"/>
    </source>
</evidence>
<dbReference type="GO" id="GO:0000122">
    <property type="term" value="P:negative regulation of transcription by RNA polymerase II"/>
    <property type="evidence" value="ECO:0007669"/>
    <property type="project" value="UniProtKB-ARBA"/>
</dbReference>
<feature type="domain" description="C2H2-type" evidence="13">
    <location>
        <begin position="520"/>
        <end position="547"/>
    </location>
</feature>
<keyword evidence="6" id="KW-0862">Zinc</keyword>
<dbReference type="Pfam" id="PF00096">
    <property type="entry name" value="zf-C2H2"/>
    <property type="match status" value="8"/>
</dbReference>
<dbReference type="SMART" id="SM00355">
    <property type="entry name" value="ZnF_C2H2"/>
    <property type="match status" value="10"/>
</dbReference>
<keyword evidence="3" id="KW-0479">Metal-binding</keyword>
<evidence type="ECO:0000313" key="15">
    <source>
        <dbReference type="RefSeq" id="XP_018542121.1"/>
    </source>
</evidence>
<dbReference type="RefSeq" id="XP_018542121.1">
    <property type="nucleotide sequence ID" value="XM_018686605.2"/>
</dbReference>
<dbReference type="GO" id="GO:0005634">
    <property type="term" value="C:nucleus"/>
    <property type="evidence" value="ECO:0007669"/>
    <property type="project" value="UniProtKB-SubCell"/>
</dbReference>
<dbReference type="GO" id="GO:0042802">
    <property type="term" value="F:identical protein binding"/>
    <property type="evidence" value="ECO:0007669"/>
    <property type="project" value="UniProtKB-ARBA"/>
</dbReference>
<proteinExistence type="inferred from homology"/>
<feature type="domain" description="C2H2-type" evidence="13">
    <location>
        <begin position="679"/>
        <end position="706"/>
    </location>
</feature>
<comment type="subcellular location">
    <subcellularLocation>
        <location evidence="1">Nucleus</location>
    </subcellularLocation>
</comment>
<evidence type="ECO:0000256" key="10">
    <source>
        <dbReference type="ARBA" id="ARBA00023242"/>
    </source>
</evidence>
<keyword evidence="9" id="KW-0804">Transcription</keyword>
<dbReference type="PANTHER" id="PTHR24377">
    <property type="entry name" value="IP01015P-RELATED"/>
    <property type="match status" value="1"/>
</dbReference>
<evidence type="ECO:0000259" key="13">
    <source>
        <dbReference type="PROSITE" id="PS50157"/>
    </source>
</evidence>
<evidence type="ECO:0000256" key="8">
    <source>
        <dbReference type="ARBA" id="ARBA00023125"/>
    </source>
</evidence>
<dbReference type="FunFam" id="3.30.160.60:FF:001465">
    <property type="entry name" value="Zinc finger protein 560"/>
    <property type="match status" value="1"/>
</dbReference>
<keyword evidence="4" id="KW-0677">Repeat</keyword>
<dbReference type="Proteomes" id="UP000694890">
    <property type="component" value="Linkage group LG3"/>
</dbReference>
<evidence type="ECO:0000256" key="6">
    <source>
        <dbReference type="ARBA" id="ARBA00022833"/>
    </source>
</evidence>
<dbReference type="FunFam" id="3.30.160.60:FF:002282">
    <property type="entry name" value="Wu:fb97d07 protein"/>
    <property type="match status" value="1"/>
</dbReference>
<evidence type="ECO:0000313" key="14">
    <source>
        <dbReference type="Proteomes" id="UP000694890"/>
    </source>
</evidence>
<dbReference type="FunFam" id="3.30.160.60:FF:000508">
    <property type="entry name" value="Myeloid zinc finger 1"/>
    <property type="match status" value="1"/>
</dbReference>
<evidence type="ECO:0000256" key="1">
    <source>
        <dbReference type="ARBA" id="ARBA00004123"/>
    </source>
</evidence>
<dbReference type="GO" id="GO:0008270">
    <property type="term" value="F:zinc ion binding"/>
    <property type="evidence" value="ECO:0007669"/>
    <property type="project" value="UniProtKB-KW"/>
</dbReference>
<evidence type="ECO:0000256" key="7">
    <source>
        <dbReference type="ARBA" id="ARBA00023015"/>
    </source>
</evidence>
<dbReference type="SUPFAM" id="SSF57667">
    <property type="entry name" value="beta-beta-alpha zinc fingers"/>
    <property type="match status" value="6"/>
</dbReference>
<feature type="domain" description="C2H2-type" evidence="13">
    <location>
        <begin position="369"/>
        <end position="396"/>
    </location>
</feature>
<feature type="domain" description="C2H2-type" evidence="13">
    <location>
        <begin position="707"/>
        <end position="734"/>
    </location>
</feature>
<evidence type="ECO:0000256" key="12">
    <source>
        <dbReference type="SAM" id="MobiDB-lite"/>
    </source>
</evidence>
<dbReference type="Gene3D" id="3.30.160.60">
    <property type="entry name" value="Classic Zinc Finger"/>
    <property type="match status" value="10"/>
</dbReference>
<keyword evidence="5 11" id="KW-0863">Zinc-finger</keyword>
<reference evidence="15" key="1">
    <citation type="submission" date="2025-08" db="UniProtKB">
        <authorList>
            <consortium name="RefSeq"/>
        </authorList>
    </citation>
    <scope>IDENTIFICATION</scope>
    <source>
        <tissue evidence="15">Brain</tissue>
    </source>
</reference>
<dbReference type="GeneID" id="108889909"/>